<comment type="caution">
    <text evidence="2">The sequence shown here is derived from an EMBL/GenBank/DDBJ whole genome shotgun (WGS) entry which is preliminary data.</text>
</comment>
<keyword evidence="3" id="KW-1185">Reference proteome</keyword>
<dbReference type="InterPro" id="IPR054722">
    <property type="entry name" value="PolX-like_BBD"/>
</dbReference>
<reference evidence="2 3" key="1">
    <citation type="journal article" date="2018" name="Front. Plant Sci.">
        <title>Red Clover (Trifolium pratense) and Zigzag Clover (T. medium) - A Picture of Genomic Similarities and Differences.</title>
        <authorList>
            <person name="Dluhosova J."/>
            <person name="Istvanek J."/>
            <person name="Nedelnik J."/>
            <person name="Repkova J."/>
        </authorList>
    </citation>
    <scope>NUCLEOTIDE SEQUENCE [LARGE SCALE GENOMIC DNA]</scope>
    <source>
        <strain evidence="3">cv. 10/8</strain>
        <tissue evidence="2">Leaf</tissue>
    </source>
</reference>
<gene>
    <name evidence="2" type="ORF">A2U01_0019955</name>
</gene>
<evidence type="ECO:0000259" key="1">
    <source>
        <dbReference type="Pfam" id="PF22936"/>
    </source>
</evidence>
<evidence type="ECO:0000313" key="3">
    <source>
        <dbReference type="Proteomes" id="UP000265520"/>
    </source>
</evidence>
<accession>A0A392NGE8</accession>
<proteinExistence type="predicted"/>
<name>A0A392NGE8_9FABA</name>
<dbReference type="AlphaFoldDB" id="A0A392NGE8"/>
<dbReference type="EMBL" id="LXQA010038935">
    <property type="protein sequence ID" value="MCH98946.1"/>
    <property type="molecule type" value="Genomic_DNA"/>
</dbReference>
<dbReference type="Pfam" id="PF22936">
    <property type="entry name" value="Pol_BBD"/>
    <property type="match status" value="1"/>
</dbReference>
<feature type="domain" description="Retrovirus-related Pol polyprotein from transposon TNT 1-94-like beta-barrel" evidence="1">
    <location>
        <begin position="1"/>
        <end position="52"/>
    </location>
</feature>
<feature type="non-terminal residue" evidence="2">
    <location>
        <position position="92"/>
    </location>
</feature>
<protein>
    <submittedName>
        <fullName evidence="2">Retrovirus-related pol polyprotein from transposon TNT 1-94</fullName>
    </submittedName>
</protein>
<dbReference type="Proteomes" id="UP000265520">
    <property type="component" value="Unassembled WGS sequence"/>
</dbReference>
<sequence length="92" mass="10453">MDSGASHHICNSAQWFHSYSEITPIKVQLPNGNYVYAKHSGKDKITKRMIGSANAFEGLYYLKLQDRDVHVNTTDGTNTTTIPDQALWHFRL</sequence>
<organism evidence="2 3">
    <name type="scientific">Trifolium medium</name>
    <dbReference type="NCBI Taxonomy" id="97028"/>
    <lineage>
        <taxon>Eukaryota</taxon>
        <taxon>Viridiplantae</taxon>
        <taxon>Streptophyta</taxon>
        <taxon>Embryophyta</taxon>
        <taxon>Tracheophyta</taxon>
        <taxon>Spermatophyta</taxon>
        <taxon>Magnoliopsida</taxon>
        <taxon>eudicotyledons</taxon>
        <taxon>Gunneridae</taxon>
        <taxon>Pentapetalae</taxon>
        <taxon>rosids</taxon>
        <taxon>fabids</taxon>
        <taxon>Fabales</taxon>
        <taxon>Fabaceae</taxon>
        <taxon>Papilionoideae</taxon>
        <taxon>50 kb inversion clade</taxon>
        <taxon>NPAAA clade</taxon>
        <taxon>Hologalegina</taxon>
        <taxon>IRL clade</taxon>
        <taxon>Trifolieae</taxon>
        <taxon>Trifolium</taxon>
    </lineage>
</organism>
<evidence type="ECO:0000313" key="2">
    <source>
        <dbReference type="EMBL" id="MCH98946.1"/>
    </source>
</evidence>